<reference evidence="1" key="1">
    <citation type="journal article" date="2021" name="PeerJ">
        <title>Extensive microbial diversity within the chicken gut microbiome revealed by metagenomics and culture.</title>
        <authorList>
            <person name="Gilroy R."/>
            <person name="Ravi A."/>
            <person name="Getino M."/>
            <person name="Pursley I."/>
            <person name="Horton D.L."/>
            <person name="Alikhan N.F."/>
            <person name="Baker D."/>
            <person name="Gharbi K."/>
            <person name="Hall N."/>
            <person name="Watson M."/>
            <person name="Adriaenssens E.M."/>
            <person name="Foster-Nyarko E."/>
            <person name="Jarju S."/>
            <person name="Secka A."/>
            <person name="Antonio M."/>
            <person name="Oren A."/>
            <person name="Chaudhuri R.R."/>
            <person name="La Ragione R."/>
            <person name="Hildebrand F."/>
            <person name="Pallen M.J."/>
        </authorList>
    </citation>
    <scope>NUCLEOTIDE SEQUENCE</scope>
    <source>
        <strain evidence="1">ChiBcec18-1249</strain>
    </source>
</reference>
<name>A0A9D2LHY4_9FIRM</name>
<sequence>MNHVYQVPDIIDELFHAWVPSPRPELLPEHLRKDPVRGYGLFCFYQGLTMGLRLDQACHPD</sequence>
<comment type="caution">
    <text evidence="1">The sequence shown here is derived from an EMBL/GenBank/DDBJ whole genome shotgun (WGS) entry which is preliminary data.</text>
</comment>
<accession>A0A9D2LHY4</accession>
<proteinExistence type="predicted"/>
<organism evidence="1 2">
    <name type="scientific">Candidatus Oscillibacter excrementigallinarum</name>
    <dbReference type="NCBI Taxonomy" id="2838716"/>
    <lineage>
        <taxon>Bacteria</taxon>
        <taxon>Bacillati</taxon>
        <taxon>Bacillota</taxon>
        <taxon>Clostridia</taxon>
        <taxon>Eubacteriales</taxon>
        <taxon>Oscillospiraceae</taxon>
        <taxon>Oscillibacter</taxon>
    </lineage>
</organism>
<gene>
    <name evidence="1" type="ORF">H9787_04760</name>
</gene>
<dbReference type="AlphaFoldDB" id="A0A9D2LHY4"/>
<reference evidence="1" key="2">
    <citation type="submission" date="2021-04" db="EMBL/GenBank/DDBJ databases">
        <authorList>
            <person name="Gilroy R."/>
        </authorList>
    </citation>
    <scope>NUCLEOTIDE SEQUENCE</scope>
    <source>
        <strain evidence="1">ChiBcec18-1249</strain>
    </source>
</reference>
<protein>
    <submittedName>
        <fullName evidence="1">Uncharacterized protein</fullName>
    </submittedName>
</protein>
<dbReference type="Proteomes" id="UP000823824">
    <property type="component" value="Unassembled WGS sequence"/>
</dbReference>
<evidence type="ECO:0000313" key="1">
    <source>
        <dbReference type="EMBL" id="HJB13003.1"/>
    </source>
</evidence>
<evidence type="ECO:0000313" key="2">
    <source>
        <dbReference type="Proteomes" id="UP000823824"/>
    </source>
</evidence>
<dbReference type="EMBL" id="DWZJ01000037">
    <property type="protein sequence ID" value="HJB13003.1"/>
    <property type="molecule type" value="Genomic_DNA"/>
</dbReference>